<dbReference type="InterPro" id="IPR029063">
    <property type="entry name" value="SAM-dependent_MTases_sf"/>
</dbReference>
<protein>
    <submittedName>
        <fullName evidence="1">DUF938 domain-containing protein</fullName>
    </submittedName>
</protein>
<dbReference type="Pfam" id="PF06080">
    <property type="entry name" value="DUF938"/>
    <property type="match status" value="1"/>
</dbReference>
<dbReference type="SUPFAM" id="SSF53335">
    <property type="entry name" value="S-adenosyl-L-methionine-dependent methyltransferases"/>
    <property type="match status" value="1"/>
</dbReference>
<accession>A0ABW0P278</accession>
<dbReference type="PANTHER" id="PTHR20974">
    <property type="entry name" value="UPF0585 PROTEIN CG18661"/>
    <property type="match status" value="1"/>
</dbReference>
<keyword evidence="2" id="KW-1185">Reference proteome</keyword>
<name>A0ABW0P278_9HYPH</name>
<evidence type="ECO:0000313" key="2">
    <source>
        <dbReference type="Proteomes" id="UP001596060"/>
    </source>
</evidence>
<dbReference type="RefSeq" id="WP_377817010.1">
    <property type="nucleotide sequence ID" value="NZ_JBHSLU010000026.1"/>
</dbReference>
<dbReference type="Proteomes" id="UP001596060">
    <property type="component" value="Unassembled WGS sequence"/>
</dbReference>
<organism evidence="1 2">
    <name type="scientific">Bosea massiliensis</name>
    <dbReference type="NCBI Taxonomy" id="151419"/>
    <lineage>
        <taxon>Bacteria</taxon>
        <taxon>Pseudomonadati</taxon>
        <taxon>Pseudomonadota</taxon>
        <taxon>Alphaproteobacteria</taxon>
        <taxon>Hyphomicrobiales</taxon>
        <taxon>Boseaceae</taxon>
        <taxon>Bosea</taxon>
    </lineage>
</organism>
<gene>
    <name evidence="1" type="ORF">ACFPN9_11550</name>
</gene>
<sequence>MTEQKPAPWDPAAAPADADRRLHAPAAARNRDAILAVLRSVLPPTGTVLEIASGSGEHAVHFAEALPGLTFRPSDPAPEALASIAAWTAQAGAPNVLPPLRIDAADPAWPATLPPGEAPAAILCINMIHIAPWAATEGLFRGAGALLPAGAQLILYGPFRRPGRPLEPGNAAFDESLRERDPAFGLRDLGEVTALAMAAGFGSPEVIEMPANNLTVVFGKAGRR</sequence>
<evidence type="ECO:0000313" key="1">
    <source>
        <dbReference type="EMBL" id="MFC5505894.1"/>
    </source>
</evidence>
<proteinExistence type="predicted"/>
<dbReference type="EMBL" id="JBHSLU010000026">
    <property type="protein sequence ID" value="MFC5505894.1"/>
    <property type="molecule type" value="Genomic_DNA"/>
</dbReference>
<comment type="caution">
    <text evidence="1">The sequence shown here is derived from an EMBL/GenBank/DDBJ whole genome shotgun (WGS) entry which is preliminary data.</text>
</comment>
<reference evidence="2" key="1">
    <citation type="journal article" date="2019" name="Int. J. Syst. Evol. Microbiol.">
        <title>The Global Catalogue of Microorganisms (GCM) 10K type strain sequencing project: providing services to taxonomists for standard genome sequencing and annotation.</title>
        <authorList>
            <consortium name="The Broad Institute Genomics Platform"/>
            <consortium name="The Broad Institute Genome Sequencing Center for Infectious Disease"/>
            <person name="Wu L."/>
            <person name="Ma J."/>
        </authorList>
    </citation>
    <scope>NUCLEOTIDE SEQUENCE [LARGE SCALE GENOMIC DNA]</scope>
    <source>
        <strain evidence="2">CCUG 43117</strain>
    </source>
</reference>
<dbReference type="InterPro" id="IPR010342">
    <property type="entry name" value="DUF938"/>
</dbReference>
<dbReference type="Gene3D" id="3.40.50.150">
    <property type="entry name" value="Vaccinia Virus protein VP39"/>
    <property type="match status" value="1"/>
</dbReference>
<dbReference type="PANTHER" id="PTHR20974:SF0">
    <property type="entry name" value="UPF0585 PROTEIN CG18661"/>
    <property type="match status" value="1"/>
</dbReference>